<organism evidence="2 3">
    <name type="scientific">Actinoplanes cyaneus</name>
    <dbReference type="NCBI Taxonomy" id="52696"/>
    <lineage>
        <taxon>Bacteria</taxon>
        <taxon>Bacillati</taxon>
        <taxon>Actinomycetota</taxon>
        <taxon>Actinomycetes</taxon>
        <taxon>Micromonosporales</taxon>
        <taxon>Micromonosporaceae</taxon>
        <taxon>Actinoplanes</taxon>
    </lineage>
</organism>
<feature type="region of interest" description="Disordered" evidence="1">
    <location>
        <begin position="42"/>
        <end position="66"/>
    </location>
</feature>
<dbReference type="EMBL" id="BOMH01000071">
    <property type="protein sequence ID" value="GID70110.1"/>
    <property type="molecule type" value="Genomic_DNA"/>
</dbReference>
<dbReference type="AlphaFoldDB" id="A0A919IQ24"/>
<dbReference type="Proteomes" id="UP000619479">
    <property type="component" value="Unassembled WGS sequence"/>
</dbReference>
<name>A0A919IQ24_9ACTN</name>
<keyword evidence="3" id="KW-1185">Reference proteome</keyword>
<accession>A0A919IQ24</accession>
<gene>
    <name evidence="2" type="ORF">Acy02nite_79910</name>
</gene>
<sequence>MSFPWRAVPRRTKRKREITPARPDSRQLPTIRLSALLVASCPEPAPDNTGHPPEPGRIPANGGPPLTTCLTGALRAAAS</sequence>
<evidence type="ECO:0000256" key="1">
    <source>
        <dbReference type="SAM" id="MobiDB-lite"/>
    </source>
</evidence>
<proteinExistence type="predicted"/>
<protein>
    <submittedName>
        <fullName evidence="2">Uncharacterized protein</fullName>
    </submittedName>
</protein>
<comment type="caution">
    <text evidence="2">The sequence shown here is derived from an EMBL/GenBank/DDBJ whole genome shotgun (WGS) entry which is preliminary data.</text>
</comment>
<evidence type="ECO:0000313" key="2">
    <source>
        <dbReference type="EMBL" id="GID70110.1"/>
    </source>
</evidence>
<feature type="region of interest" description="Disordered" evidence="1">
    <location>
        <begin position="1"/>
        <end position="24"/>
    </location>
</feature>
<reference evidence="2" key="1">
    <citation type="submission" date="2021-01" db="EMBL/GenBank/DDBJ databases">
        <title>Whole genome shotgun sequence of Actinoplanes cyaneus NBRC 14990.</title>
        <authorList>
            <person name="Komaki H."/>
            <person name="Tamura T."/>
        </authorList>
    </citation>
    <scope>NUCLEOTIDE SEQUENCE</scope>
    <source>
        <strain evidence="2">NBRC 14990</strain>
    </source>
</reference>
<evidence type="ECO:0000313" key="3">
    <source>
        <dbReference type="Proteomes" id="UP000619479"/>
    </source>
</evidence>